<evidence type="ECO:0000259" key="12">
    <source>
        <dbReference type="PROSITE" id="PS50157"/>
    </source>
</evidence>
<dbReference type="GO" id="GO:0006357">
    <property type="term" value="P:regulation of transcription by RNA polymerase II"/>
    <property type="evidence" value="ECO:0007669"/>
    <property type="project" value="TreeGrafter"/>
</dbReference>
<dbReference type="Proteomes" id="UP000292052">
    <property type="component" value="Unassembled WGS sequence"/>
</dbReference>
<dbReference type="OrthoDB" id="6077919at2759"/>
<keyword evidence="6" id="KW-0862">Zinc</keyword>
<dbReference type="SUPFAM" id="SSF57716">
    <property type="entry name" value="Glucocorticoid receptor-like (DNA-binding domain)"/>
    <property type="match status" value="1"/>
</dbReference>
<protein>
    <submittedName>
        <fullName evidence="13">Zf-AD domain containing protein</fullName>
    </submittedName>
</protein>
<dbReference type="InterPro" id="IPR036236">
    <property type="entry name" value="Znf_C2H2_sf"/>
</dbReference>
<name>A0A482W3C1_ASBVE</name>
<keyword evidence="8" id="KW-0238">DNA-binding</keyword>
<sequence length="303" mass="34598">MNSVFQITDCCRTCLRVESALTPLNTLDTDNIKLCDKLVACISDIAWTKSGYSNLLCSNCTEKLRIAYDFRLLCIHSENASQQYFSQEKITSYTNLDDYQLTNTIQIQNIQNNIIEPPTKVNAHQNNEYLNLKQFLDEEELSKSSKCIENSRSTSPDSVATTGFARYEKITKKAIVPTRSVKTQTQPLPQYPSLTPAAARLEAQQSKTTIIIEDPYKFSCAVCGKKYAKNANLKIHMRTHTVHMKKHTGEKFICKVCSQEFTHSSQLTVHMREHTGRQPYRCTICDKICNYASELQTHMMKHT</sequence>
<dbReference type="SMART" id="SM00868">
    <property type="entry name" value="zf-AD"/>
    <property type="match status" value="1"/>
</dbReference>
<dbReference type="GO" id="GO:0005634">
    <property type="term" value="C:nucleus"/>
    <property type="evidence" value="ECO:0007669"/>
    <property type="project" value="UniProtKB-SubCell"/>
</dbReference>
<keyword evidence="4" id="KW-0677">Repeat</keyword>
<proteinExistence type="inferred from homology"/>
<dbReference type="GO" id="GO:0008270">
    <property type="term" value="F:zinc ion binding"/>
    <property type="evidence" value="ECO:0007669"/>
    <property type="project" value="UniProtKB-KW"/>
</dbReference>
<dbReference type="EMBL" id="QDEB01033410">
    <property type="protein sequence ID" value="RZC39554.1"/>
    <property type="molecule type" value="Genomic_DNA"/>
</dbReference>
<dbReference type="FunFam" id="3.30.160.60:FF:000325">
    <property type="entry name" value="ZFP90 zinc finger protein"/>
    <property type="match status" value="1"/>
</dbReference>
<evidence type="ECO:0000256" key="3">
    <source>
        <dbReference type="ARBA" id="ARBA00022723"/>
    </source>
</evidence>
<dbReference type="PROSITE" id="PS00028">
    <property type="entry name" value="ZINC_FINGER_C2H2_1"/>
    <property type="match status" value="3"/>
</dbReference>
<keyword evidence="14" id="KW-1185">Reference proteome</keyword>
<evidence type="ECO:0000313" key="14">
    <source>
        <dbReference type="Proteomes" id="UP000292052"/>
    </source>
</evidence>
<keyword evidence="3" id="KW-0479">Metal-binding</keyword>
<dbReference type="FunFam" id="3.30.160.60:FF:000193">
    <property type="entry name" value="Zinc finger protein 300"/>
    <property type="match status" value="1"/>
</dbReference>
<dbReference type="Pfam" id="PF00096">
    <property type="entry name" value="zf-C2H2"/>
    <property type="match status" value="3"/>
</dbReference>
<dbReference type="STRING" id="1661398.A0A482W3C1"/>
<keyword evidence="10" id="KW-0539">Nucleus</keyword>
<keyword evidence="5 11" id="KW-0863">Zinc-finger</keyword>
<dbReference type="InterPro" id="IPR050589">
    <property type="entry name" value="Ikaros_C2H2-ZF"/>
</dbReference>
<dbReference type="GO" id="GO:0000978">
    <property type="term" value="F:RNA polymerase II cis-regulatory region sequence-specific DNA binding"/>
    <property type="evidence" value="ECO:0007669"/>
    <property type="project" value="TreeGrafter"/>
</dbReference>
<evidence type="ECO:0000256" key="8">
    <source>
        <dbReference type="ARBA" id="ARBA00023125"/>
    </source>
</evidence>
<evidence type="ECO:0000256" key="4">
    <source>
        <dbReference type="ARBA" id="ARBA00022737"/>
    </source>
</evidence>
<evidence type="ECO:0000256" key="11">
    <source>
        <dbReference type="PROSITE-ProRule" id="PRU00042"/>
    </source>
</evidence>
<gene>
    <name evidence="13" type="ORF">BDFB_001505</name>
</gene>
<comment type="similarity">
    <text evidence="2">Belongs to the krueppel C2H2-type zinc-finger protein family.</text>
</comment>
<feature type="domain" description="C2H2-type" evidence="12">
    <location>
        <begin position="252"/>
        <end position="279"/>
    </location>
</feature>
<dbReference type="InterPro" id="IPR013087">
    <property type="entry name" value="Znf_C2H2_type"/>
</dbReference>
<feature type="domain" description="C2H2-type" evidence="12">
    <location>
        <begin position="218"/>
        <end position="252"/>
    </location>
</feature>
<dbReference type="PROSITE" id="PS50157">
    <property type="entry name" value="ZINC_FINGER_C2H2_2"/>
    <property type="match status" value="3"/>
</dbReference>
<feature type="non-terminal residue" evidence="13">
    <location>
        <position position="303"/>
    </location>
</feature>
<dbReference type="GO" id="GO:0003700">
    <property type="term" value="F:DNA-binding transcription factor activity"/>
    <property type="evidence" value="ECO:0007669"/>
    <property type="project" value="TreeGrafter"/>
</dbReference>
<organism evidence="13 14">
    <name type="scientific">Asbolus verrucosus</name>
    <name type="common">Desert ironclad beetle</name>
    <dbReference type="NCBI Taxonomy" id="1661398"/>
    <lineage>
        <taxon>Eukaryota</taxon>
        <taxon>Metazoa</taxon>
        <taxon>Ecdysozoa</taxon>
        <taxon>Arthropoda</taxon>
        <taxon>Hexapoda</taxon>
        <taxon>Insecta</taxon>
        <taxon>Pterygota</taxon>
        <taxon>Neoptera</taxon>
        <taxon>Endopterygota</taxon>
        <taxon>Coleoptera</taxon>
        <taxon>Polyphaga</taxon>
        <taxon>Cucujiformia</taxon>
        <taxon>Tenebrionidae</taxon>
        <taxon>Pimeliinae</taxon>
        <taxon>Asbolus</taxon>
    </lineage>
</organism>
<evidence type="ECO:0000256" key="7">
    <source>
        <dbReference type="ARBA" id="ARBA00023015"/>
    </source>
</evidence>
<dbReference type="AlphaFoldDB" id="A0A482W3C1"/>
<evidence type="ECO:0000313" key="13">
    <source>
        <dbReference type="EMBL" id="RZC39554.1"/>
    </source>
</evidence>
<feature type="domain" description="C2H2-type" evidence="12">
    <location>
        <begin position="280"/>
        <end position="303"/>
    </location>
</feature>
<evidence type="ECO:0000256" key="1">
    <source>
        <dbReference type="ARBA" id="ARBA00004123"/>
    </source>
</evidence>
<dbReference type="PANTHER" id="PTHR24404:SF114">
    <property type="entry name" value="KLUMPFUSS, ISOFORM B-RELATED"/>
    <property type="match status" value="1"/>
</dbReference>
<dbReference type="SUPFAM" id="SSF57667">
    <property type="entry name" value="beta-beta-alpha zinc fingers"/>
    <property type="match status" value="2"/>
</dbReference>
<evidence type="ECO:0000256" key="6">
    <source>
        <dbReference type="ARBA" id="ARBA00022833"/>
    </source>
</evidence>
<accession>A0A482W3C1</accession>
<evidence type="ECO:0000256" key="2">
    <source>
        <dbReference type="ARBA" id="ARBA00006991"/>
    </source>
</evidence>
<comment type="caution">
    <text evidence="13">The sequence shown here is derived from an EMBL/GenBank/DDBJ whole genome shotgun (WGS) entry which is preliminary data.</text>
</comment>
<reference evidence="13 14" key="1">
    <citation type="submission" date="2017-03" db="EMBL/GenBank/DDBJ databases">
        <title>Genome of the blue death feigning beetle - Asbolus verrucosus.</title>
        <authorList>
            <person name="Rider S.D."/>
        </authorList>
    </citation>
    <scope>NUCLEOTIDE SEQUENCE [LARGE SCALE GENOMIC DNA]</scope>
    <source>
        <strain evidence="13">Butters</strain>
        <tissue evidence="13">Head and leg muscle</tissue>
    </source>
</reference>
<dbReference type="InterPro" id="IPR012934">
    <property type="entry name" value="Znf_AD"/>
</dbReference>
<comment type="subcellular location">
    <subcellularLocation>
        <location evidence="1">Nucleus</location>
    </subcellularLocation>
</comment>
<dbReference type="PANTHER" id="PTHR24404">
    <property type="entry name" value="ZINC FINGER PROTEIN"/>
    <property type="match status" value="1"/>
</dbReference>
<keyword evidence="9" id="KW-0804">Transcription</keyword>
<evidence type="ECO:0000256" key="5">
    <source>
        <dbReference type="ARBA" id="ARBA00022771"/>
    </source>
</evidence>
<dbReference type="SMART" id="SM00355">
    <property type="entry name" value="ZnF_C2H2"/>
    <property type="match status" value="3"/>
</dbReference>
<dbReference type="Gene3D" id="3.30.160.60">
    <property type="entry name" value="Classic Zinc Finger"/>
    <property type="match status" value="3"/>
</dbReference>
<evidence type="ECO:0000256" key="10">
    <source>
        <dbReference type="ARBA" id="ARBA00023242"/>
    </source>
</evidence>
<evidence type="ECO:0000256" key="9">
    <source>
        <dbReference type="ARBA" id="ARBA00023163"/>
    </source>
</evidence>
<keyword evidence="7" id="KW-0805">Transcription regulation</keyword>
<dbReference type="FunFam" id="3.30.160.60:FF:000446">
    <property type="entry name" value="Zinc finger protein"/>
    <property type="match status" value="1"/>
</dbReference>